<feature type="region of interest" description="Disordered" evidence="1">
    <location>
        <begin position="176"/>
        <end position="196"/>
    </location>
</feature>
<protein>
    <recommendedName>
        <fullName evidence="4">DUF5105 domain-containing protein</fullName>
    </recommendedName>
</protein>
<evidence type="ECO:0000313" key="2">
    <source>
        <dbReference type="EMBL" id="MZK08905.1"/>
    </source>
</evidence>
<name>A0A6N9JRY2_9FIRM</name>
<dbReference type="RefSeq" id="WP_161169805.1">
    <property type="nucleotide sequence ID" value="NZ_WWSH01000001.1"/>
</dbReference>
<accession>A0A6N9JRY2</accession>
<dbReference type="EMBL" id="WWSH01000001">
    <property type="protein sequence ID" value="MZK08905.1"/>
    <property type="molecule type" value="Genomic_DNA"/>
</dbReference>
<sequence>MLIIISLTACSSPKDFNAKSYVQSSLDAEYHREYTDYANLMEISEEDVKKQVEEDFNESIRQQFASSDNITEEEIAAYTEKMAEVKKLAKYKVQDEKKDEDGNYTISVKVEPSDVFQTLQQSSAEVSKEKIAQGMKETDPGVFASVLTESVQKSIDKNSYGAPVTVTVKVEKNHSGTYELSETERSKLETAMFPTE</sequence>
<dbReference type="Proteomes" id="UP000449249">
    <property type="component" value="Unassembled WGS sequence"/>
</dbReference>
<evidence type="ECO:0000256" key="1">
    <source>
        <dbReference type="SAM" id="MobiDB-lite"/>
    </source>
</evidence>
<gene>
    <name evidence="2" type="ORF">GT576_00745</name>
</gene>
<proteinExistence type="predicted"/>
<evidence type="ECO:0008006" key="4">
    <source>
        <dbReference type="Google" id="ProtNLM"/>
    </source>
</evidence>
<organism evidence="2 3">
    <name type="scientific">Dorea longicatena</name>
    <dbReference type="NCBI Taxonomy" id="88431"/>
    <lineage>
        <taxon>Bacteria</taxon>
        <taxon>Bacillati</taxon>
        <taxon>Bacillota</taxon>
        <taxon>Clostridia</taxon>
        <taxon>Lachnospirales</taxon>
        <taxon>Lachnospiraceae</taxon>
        <taxon>Dorea</taxon>
    </lineage>
</organism>
<dbReference type="AlphaFoldDB" id="A0A6N9JRY2"/>
<reference evidence="2 3" key="1">
    <citation type="journal article" date="2019" name="Nat. Med.">
        <title>A library of human gut bacterial isolates paired with longitudinal multiomics data enables mechanistic microbiome research.</title>
        <authorList>
            <person name="Poyet M."/>
            <person name="Groussin M."/>
            <person name="Gibbons S.M."/>
            <person name="Avila-Pacheco J."/>
            <person name="Jiang X."/>
            <person name="Kearney S.M."/>
            <person name="Perrotta A.R."/>
            <person name="Berdy B."/>
            <person name="Zhao S."/>
            <person name="Lieberman T.D."/>
            <person name="Swanson P.K."/>
            <person name="Smith M."/>
            <person name="Roesemann S."/>
            <person name="Alexander J.E."/>
            <person name="Rich S.A."/>
            <person name="Livny J."/>
            <person name="Vlamakis H."/>
            <person name="Clish C."/>
            <person name="Bullock K."/>
            <person name="Deik A."/>
            <person name="Scott J."/>
            <person name="Pierce K.A."/>
            <person name="Xavier R.J."/>
            <person name="Alm E.J."/>
        </authorList>
    </citation>
    <scope>NUCLEOTIDE SEQUENCE [LARGE SCALE GENOMIC DNA]</scope>
    <source>
        <strain evidence="2 3">BIOML-A1</strain>
    </source>
</reference>
<evidence type="ECO:0000313" key="3">
    <source>
        <dbReference type="Proteomes" id="UP000449249"/>
    </source>
</evidence>
<comment type="caution">
    <text evidence="2">The sequence shown here is derived from an EMBL/GenBank/DDBJ whole genome shotgun (WGS) entry which is preliminary data.</text>
</comment>